<proteinExistence type="predicted"/>
<dbReference type="AlphaFoldDB" id="A0A0H2R3J6"/>
<dbReference type="Proteomes" id="UP000053477">
    <property type="component" value="Unassembled WGS sequence"/>
</dbReference>
<dbReference type="SUPFAM" id="SSF52047">
    <property type="entry name" value="RNI-like"/>
    <property type="match status" value="1"/>
</dbReference>
<feature type="domain" description="F-box" evidence="1">
    <location>
        <begin position="100"/>
        <end position="148"/>
    </location>
</feature>
<evidence type="ECO:0000259" key="1">
    <source>
        <dbReference type="Pfam" id="PF12937"/>
    </source>
</evidence>
<gene>
    <name evidence="2" type="ORF">SCHPADRAFT_1002386</name>
</gene>
<dbReference type="STRING" id="27342.A0A0H2R3J6"/>
<accession>A0A0H2R3J6</accession>
<evidence type="ECO:0000313" key="2">
    <source>
        <dbReference type="EMBL" id="KLO06370.1"/>
    </source>
</evidence>
<sequence length="540" mass="60368">MDVLRALEKASTSTKPGEVEKACKKENWEVGQNADLQLFATGHAERPMDAETLSVLSLNACRVHSMAGILKALLETASELQREYERCLTPVLSKLSKGIAAIPDELLALIFKHNAAMYGRKQAIRLSHVSRKFRAVALSEHDLWTTLHSGARKEEIEAFISRSGRDTGLHIVVRNHPRHSVSQHFLETCLAVSSRWKSVEIEESFTSTDRPAEFESIIWKMGGASHLHLPRLEDLRITHLQDDFGPGHHHSGPNLLKISWTSPRLHVLALNNFSLAHSPAFAALTSFEYALELEPLCGAQIKNILSILGASPNISHLRLEMSHFLCLVLDEYRFPEVHCPSITSLDLRFQEYTFSDGAEGLIAAFIKALHVPDVQKLSLAIHFRFADVVNHIVTKDVGNEHLTRLSDALIPVANIRSSLTTLAYKFTYDNPRGWKNAPKIFWGTFPIHLDRTPNVSSLTLTTYTGVRFTREEGAVVPSRLHRLHFRGCNRLNGRGVIQTLKATGVWNSIEEFVIEDCVDFKSAVTLDAVGKDEIARLLGL</sequence>
<dbReference type="Gene3D" id="1.20.1280.50">
    <property type="match status" value="1"/>
</dbReference>
<name>A0A0H2R3J6_9AGAM</name>
<protein>
    <recommendedName>
        <fullName evidence="1">F-box domain-containing protein</fullName>
    </recommendedName>
</protein>
<dbReference type="EMBL" id="KQ086213">
    <property type="protein sequence ID" value="KLO06370.1"/>
    <property type="molecule type" value="Genomic_DNA"/>
</dbReference>
<reference evidence="2 3" key="1">
    <citation type="submission" date="2015-04" db="EMBL/GenBank/DDBJ databases">
        <title>Complete genome sequence of Schizopora paradoxa KUC8140, a cosmopolitan wood degrader in East Asia.</title>
        <authorList>
            <consortium name="DOE Joint Genome Institute"/>
            <person name="Min B."/>
            <person name="Park H."/>
            <person name="Jang Y."/>
            <person name="Kim J.-J."/>
            <person name="Kim K.H."/>
            <person name="Pangilinan J."/>
            <person name="Lipzen A."/>
            <person name="Riley R."/>
            <person name="Grigoriev I.V."/>
            <person name="Spatafora J.W."/>
            <person name="Choi I.-G."/>
        </authorList>
    </citation>
    <scope>NUCLEOTIDE SEQUENCE [LARGE SCALE GENOMIC DNA]</scope>
    <source>
        <strain evidence="2 3">KUC8140</strain>
    </source>
</reference>
<evidence type="ECO:0000313" key="3">
    <source>
        <dbReference type="Proteomes" id="UP000053477"/>
    </source>
</evidence>
<dbReference type="Pfam" id="PF12937">
    <property type="entry name" value="F-box-like"/>
    <property type="match status" value="1"/>
</dbReference>
<dbReference type="InterPro" id="IPR001810">
    <property type="entry name" value="F-box_dom"/>
</dbReference>
<dbReference type="InParanoid" id="A0A0H2R3J6"/>
<dbReference type="OrthoDB" id="2973282at2759"/>
<keyword evidence="3" id="KW-1185">Reference proteome</keyword>
<organism evidence="2 3">
    <name type="scientific">Schizopora paradoxa</name>
    <dbReference type="NCBI Taxonomy" id="27342"/>
    <lineage>
        <taxon>Eukaryota</taxon>
        <taxon>Fungi</taxon>
        <taxon>Dikarya</taxon>
        <taxon>Basidiomycota</taxon>
        <taxon>Agaricomycotina</taxon>
        <taxon>Agaricomycetes</taxon>
        <taxon>Hymenochaetales</taxon>
        <taxon>Schizoporaceae</taxon>
        <taxon>Schizopora</taxon>
    </lineage>
</organism>